<accession>A0ABW1AN02</accession>
<organism evidence="2 3">
    <name type="scientific">Thauera sinica</name>
    <dbReference type="NCBI Taxonomy" id="2665146"/>
    <lineage>
        <taxon>Bacteria</taxon>
        <taxon>Pseudomonadati</taxon>
        <taxon>Pseudomonadota</taxon>
        <taxon>Betaproteobacteria</taxon>
        <taxon>Rhodocyclales</taxon>
        <taxon>Zoogloeaceae</taxon>
        <taxon>Thauera</taxon>
    </lineage>
</organism>
<feature type="chain" id="PRO_5046635540" evidence="1">
    <location>
        <begin position="33"/>
        <end position="81"/>
    </location>
</feature>
<evidence type="ECO:0000313" key="2">
    <source>
        <dbReference type="EMBL" id="MFC5768391.1"/>
    </source>
</evidence>
<evidence type="ECO:0000256" key="1">
    <source>
        <dbReference type="SAM" id="SignalP"/>
    </source>
</evidence>
<keyword evidence="1" id="KW-0732">Signal</keyword>
<name>A0ABW1AN02_9RHOO</name>
<reference evidence="3" key="1">
    <citation type="journal article" date="2019" name="Int. J. Syst. Evol. Microbiol.">
        <title>The Global Catalogue of Microorganisms (GCM) 10K type strain sequencing project: providing services to taxonomists for standard genome sequencing and annotation.</title>
        <authorList>
            <consortium name="The Broad Institute Genomics Platform"/>
            <consortium name="The Broad Institute Genome Sequencing Center for Infectious Disease"/>
            <person name="Wu L."/>
            <person name="Ma J."/>
        </authorList>
    </citation>
    <scope>NUCLEOTIDE SEQUENCE [LARGE SCALE GENOMIC DNA]</scope>
    <source>
        <strain evidence="3">SHR3</strain>
    </source>
</reference>
<evidence type="ECO:0000313" key="3">
    <source>
        <dbReference type="Proteomes" id="UP001595974"/>
    </source>
</evidence>
<sequence>MRARPFLVPAVIAAFAAAAALIASTAAERAHAQPSPMPTECVCSRGVNLGTDSAPVVIRHCQCGILNCAVVVSSGQLQCSK</sequence>
<dbReference type="RefSeq" id="WP_232516370.1">
    <property type="nucleotide sequence ID" value="NZ_JBHSOG010000010.1"/>
</dbReference>
<dbReference type="EMBL" id="JBHSOG010000010">
    <property type="protein sequence ID" value="MFC5768391.1"/>
    <property type="molecule type" value="Genomic_DNA"/>
</dbReference>
<keyword evidence="3" id="KW-1185">Reference proteome</keyword>
<proteinExistence type="predicted"/>
<comment type="caution">
    <text evidence="2">The sequence shown here is derived from an EMBL/GenBank/DDBJ whole genome shotgun (WGS) entry which is preliminary data.</text>
</comment>
<feature type="signal peptide" evidence="1">
    <location>
        <begin position="1"/>
        <end position="32"/>
    </location>
</feature>
<dbReference type="Proteomes" id="UP001595974">
    <property type="component" value="Unassembled WGS sequence"/>
</dbReference>
<protein>
    <submittedName>
        <fullName evidence="2">Uncharacterized protein</fullName>
    </submittedName>
</protein>
<gene>
    <name evidence="2" type="ORF">ACFPTN_03305</name>
</gene>